<accession>H6REB1</accession>
<gene>
    <name evidence="2" type="ORF">VIS_S3BCA70002</name>
</gene>
<evidence type="ECO:0000313" key="2">
    <source>
        <dbReference type="EMBL" id="CCF99372.1"/>
    </source>
</evidence>
<feature type="domain" description="DUF4301" evidence="1">
    <location>
        <begin position="5"/>
        <end position="507"/>
    </location>
</feature>
<protein>
    <recommendedName>
        <fullName evidence="1">DUF4301 domain-containing protein</fullName>
    </recommendedName>
</protein>
<dbReference type="AlphaFoldDB" id="H6REB1"/>
<dbReference type="InterPro" id="IPR025393">
    <property type="entry name" value="DUF4301"/>
</dbReference>
<name>H6REB1_9BACT</name>
<reference evidence="2" key="1">
    <citation type="journal article" date="2012" name="Environ. Microbiol.">
        <title>Genomic content of uncultured Bacteroidetes from contrasting oceanic provinces in the North Atlantic Ocean.</title>
        <authorList>
            <person name="Gomez-Pereira P.R."/>
            <person name="Schuler M."/>
            <person name="Fuchs B.M."/>
            <person name="Bennke C."/>
            <person name="Teeling H."/>
            <person name="Waldmann J."/>
            <person name="Richter M."/>
            <person name="Barbe V."/>
            <person name="Bataille E."/>
            <person name="Glockner F.O."/>
            <person name="Amann R."/>
        </authorList>
    </citation>
    <scope>NUCLEOTIDE SEQUENCE</scope>
</reference>
<organism evidence="2">
    <name type="scientific">uncultured Flavobacteriia bacterium</name>
    <dbReference type="NCBI Taxonomy" id="212695"/>
    <lineage>
        <taxon>Bacteria</taxon>
        <taxon>Pseudomonadati</taxon>
        <taxon>Bacteroidota</taxon>
        <taxon>Flavobacteriia</taxon>
        <taxon>environmental samples</taxon>
    </lineage>
</organism>
<reference evidence="2" key="2">
    <citation type="submission" date="2012-02" db="EMBL/GenBank/DDBJ databases">
        <authorList>
            <person name="Genoscope - CEA"/>
        </authorList>
    </citation>
    <scope>NUCLEOTIDE SEQUENCE</scope>
</reference>
<dbReference type="SUPFAM" id="SSF53448">
    <property type="entry name" value="Nucleotide-diphospho-sugar transferases"/>
    <property type="match status" value="1"/>
</dbReference>
<dbReference type="InterPro" id="IPR029044">
    <property type="entry name" value="Nucleotide-diphossugar_trans"/>
</dbReference>
<dbReference type="EMBL" id="FO117578">
    <property type="protein sequence ID" value="CCF99372.1"/>
    <property type="molecule type" value="Genomic_DNA"/>
</dbReference>
<dbReference type="Pfam" id="PF14134">
    <property type="entry name" value="DUF4301"/>
    <property type="match status" value="1"/>
</dbReference>
<proteinExistence type="predicted"/>
<sequence length="510" mass="58350">MSLSKKDIEQLKGHGLTIEKIYHQLKTFSDGIPFVDVLNAASINNGIESISIDDQKKLIEFYDSRKNNLVIIKFVPASGAATRMFQFLFNFLEDYNPNETTLNSYLKKGEYQLLETFINSIKDFAFLNAVRKKIRELYPDFKHGTKGTRIYLLVKTMLEEKGLNFSNLPKGLIPYHKYNKYVTTAFEEHLYETAYYGSINNNAYLHFTFSKKHVDFFKKEFQAVKNRVSKKTKTEFHISYSFQKQETDTIALKNDNTFFRNSNGECLLRPSGHGALIENLNEVDADIVFIKNIDNVAVEEYVEEIAHYKKVLAGKLLWIQKKIFTYLRLIDKESISLEMINEIKSFLWNELNIKEAPNDAESIFNILNKPLRVCGVVKNTGAPGGGPFWINNQDDTTSLQIVEIAQINPDDKRQQIIVSEATHFNPVDLVCALRDYKGNKFDLSKYVDPNAGIITQKSQDGKPLKALELPGLWNGAMAAWNSAFVEVPLATFNPVKTINDLLHNEHRPNA</sequence>
<evidence type="ECO:0000259" key="1">
    <source>
        <dbReference type="Pfam" id="PF14134"/>
    </source>
</evidence>